<sequence>MDNYVQTILSDDSESDSESSDRSVEFMTSNVGVMYDYRGSHERMLDEKTAQHYIDNRNKYFTPELLHHTLSVTDVDASDKKVDLTKFGLDLRRVIGFKLVKAVFQLSDANQGGYIDIVSNEIPYIACIKNSEGTHLLQRVQMSTTNTFLYYENKHMYREIYFTPIELSVIHLTCMSSDATRCRNAHLEFEVTVLNTNE</sequence>
<evidence type="ECO:0000256" key="1">
    <source>
        <dbReference type="SAM" id="MobiDB-lite"/>
    </source>
</evidence>
<dbReference type="EMBL" id="MN738787">
    <property type="protein sequence ID" value="QHT36928.1"/>
    <property type="molecule type" value="Genomic_DNA"/>
</dbReference>
<name>A0A6C0F5K9_9ZZZZ</name>
<organism evidence="2">
    <name type="scientific">viral metagenome</name>
    <dbReference type="NCBI Taxonomy" id="1070528"/>
    <lineage>
        <taxon>unclassified sequences</taxon>
        <taxon>metagenomes</taxon>
        <taxon>organismal metagenomes</taxon>
    </lineage>
</organism>
<feature type="region of interest" description="Disordered" evidence="1">
    <location>
        <begin position="1"/>
        <end position="22"/>
    </location>
</feature>
<protein>
    <submittedName>
        <fullName evidence="2">Uncharacterized protein</fullName>
    </submittedName>
</protein>
<dbReference type="AlphaFoldDB" id="A0A6C0F5K9"/>
<reference evidence="2" key="1">
    <citation type="journal article" date="2020" name="Nature">
        <title>Giant virus diversity and host interactions through global metagenomics.</title>
        <authorList>
            <person name="Schulz F."/>
            <person name="Roux S."/>
            <person name="Paez-Espino D."/>
            <person name="Jungbluth S."/>
            <person name="Walsh D.A."/>
            <person name="Denef V.J."/>
            <person name="McMahon K.D."/>
            <person name="Konstantinidis K.T."/>
            <person name="Eloe-Fadrosh E.A."/>
            <person name="Kyrpides N.C."/>
            <person name="Woyke T."/>
        </authorList>
    </citation>
    <scope>NUCLEOTIDE SEQUENCE</scope>
    <source>
        <strain evidence="2">GVMAG-S-ERX555967-130</strain>
    </source>
</reference>
<proteinExistence type="predicted"/>
<accession>A0A6C0F5K9</accession>
<evidence type="ECO:0000313" key="2">
    <source>
        <dbReference type="EMBL" id="QHT36928.1"/>
    </source>
</evidence>